<evidence type="ECO:0000256" key="1">
    <source>
        <dbReference type="SAM" id="Phobius"/>
    </source>
</evidence>
<evidence type="ECO:0000313" key="2">
    <source>
        <dbReference type="EMBL" id="RPF51011.1"/>
    </source>
</evidence>
<gene>
    <name evidence="2" type="ORF">EDC42_1675</name>
</gene>
<organism evidence="2 3">
    <name type="scientific">Methanobrevibacter gottschalkii DSM 11977</name>
    <dbReference type="NCBI Taxonomy" id="1122229"/>
    <lineage>
        <taxon>Archaea</taxon>
        <taxon>Methanobacteriati</taxon>
        <taxon>Methanobacteriota</taxon>
        <taxon>Methanomada group</taxon>
        <taxon>Methanobacteria</taxon>
        <taxon>Methanobacteriales</taxon>
        <taxon>Methanobacteriaceae</taxon>
        <taxon>Methanobrevibacter</taxon>
    </lineage>
</organism>
<proteinExistence type="predicted"/>
<dbReference type="EMBL" id="RKRG01000003">
    <property type="protein sequence ID" value="RPF51011.1"/>
    <property type="molecule type" value="Genomic_DNA"/>
</dbReference>
<keyword evidence="1" id="KW-1133">Transmembrane helix</keyword>
<feature type="transmembrane region" description="Helical" evidence="1">
    <location>
        <begin position="12"/>
        <end position="30"/>
    </location>
</feature>
<sequence>MKIGDFEIGLKTIILVIVALIVIFGIISFFSGGDSVNVTDVGMTVNYNYKTNVAFTIIPTDTITEVNNVQLKNIEVTYHNGKTQHLEDVTFNSKNTYVKDNEYGFKFDYTISDDCIDGLDEYDFGHATHHIKGDIVINTVGGNEKVVGHIDYDVPASATVYKYSSGSGSVI</sequence>
<keyword evidence="1" id="KW-0812">Transmembrane</keyword>
<accession>A0A3N5C3Y7</accession>
<protein>
    <submittedName>
        <fullName evidence="2">Uncharacterized protein</fullName>
    </submittedName>
</protein>
<dbReference type="AlphaFoldDB" id="A0A3N5C3Y7"/>
<dbReference type="Proteomes" id="UP000271783">
    <property type="component" value="Unassembled WGS sequence"/>
</dbReference>
<name>A0A3N5C3Y7_9EURY</name>
<dbReference type="RefSeq" id="WP_069575441.1">
    <property type="nucleotide sequence ID" value="NZ_RKRG01000003.1"/>
</dbReference>
<keyword evidence="3" id="KW-1185">Reference proteome</keyword>
<keyword evidence="1" id="KW-0472">Membrane</keyword>
<reference evidence="2 3" key="1">
    <citation type="submission" date="2018-11" db="EMBL/GenBank/DDBJ databases">
        <title>Genomic Encyclopedia of Type Strains, Phase IV (KMG-IV): sequencing the most valuable type-strain genomes for metagenomic binning, comparative biology and taxonomic classification.</title>
        <authorList>
            <person name="Goeker M."/>
        </authorList>
    </citation>
    <scope>NUCLEOTIDE SEQUENCE [LARGE SCALE GENOMIC DNA]</scope>
    <source>
        <strain evidence="2 3">DSM 11977</strain>
    </source>
</reference>
<comment type="caution">
    <text evidence="2">The sequence shown here is derived from an EMBL/GenBank/DDBJ whole genome shotgun (WGS) entry which is preliminary data.</text>
</comment>
<evidence type="ECO:0000313" key="3">
    <source>
        <dbReference type="Proteomes" id="UP000271783"/>
    </source>
</evidence>